<feature type="domain" description="Glycoside hydrolase family 57 N-terminal" evidence="3">
    <location>
        <begin position="5"/>
        <end position="309"/>
    </location>
</feature>
<evidence type="ECO:0000256" key="2">
    <source>
        <dbReference type="ARBA" id="ARBA00023277"/>
    </source>
</evidence>
<comment type="similarity">
    <text evidence="1">Belongs to the glycosyl hydrolase 57 family.</text>
</comment>
<dbReference type="eggNOG" id="arCOG03278">
    <property type="taxonomic scope" value="Archaea"/>
</dbReference>
<name>E8R985_DESM0</name>
<dbReference type="GO" id="GO:0004556">
    <property type="term" value="F:alpha-amylase activity"/>
    <property type="evidence" value="ECO:0007669"/>
    <property type="project" value="UniProtKB-EC"/>
</dbReference>
<reference evidence="5" key="1">
    <citation type="submission" date="2010-11" db="EMBL/GenBank/DDBJ databases">
        <title>The complete genome of Desulfurococcus mucosus DSM 2162.</title>
        <authorList>
            <consortium name="US DOE Joint Genome Institute (JGI-PGF)"/>
            <person name="Lucas S."/>
            <person name="Copeland A."/>
            <person name="Lapidus A."/>
            <person name="Bruce D."/>
            <person name="Goodwin L."/>
            <person name="Pitluck S."/>
            <person name="Kyrpides N."/>
            <person name="Mavromatis K."/>
            <person name="Pagani I."/>
            <person name="Ivanova N."/>
            <person name="Ovchinnikova G."/>
            <person name="Chertkov O."/>
            <person name="Held B."/>
            <person name="Brettin T."/>
            <person name="Detter J.C."/>
            <person name="Tapia R."/>
            <person name="Han C."/>
            <person name="Land M."/>
            <person name="Hauser L."/>
            <person name="Markowitz V."/>
            <person name="Cheng J.-F."/>
            <person name="Hugenholtz P."/>
            <person name="Woyke T."/>
            <person name="Wu D."/>
            <person name="Wirth R."/>
            <person name="Bilek Y."/>
            <person name="Hader T."/>
            <person name="Klenk H.-P."/>
            <person name="Eisen J.A."/>
        </authorList>
    </citation>
    <scope>NUCLEOTIDE SEQUENCE [LARGE SCALE GENOMIC DNA]</scope>
    <source>
        <strain evidence="5">ATCC 35584 / DSM 2162 / JCM 9187 / O7/1</strain>
    </source>
</reference>
<dbReference type="OrthoDB" id="64936at2157"/>
<dbReference type="RefSeq" id="WP_013562283.1">
    <property type="nucleotide sequence ID" value="NC_014961.1"/>
</dbReference>
<sequence length="514" mass="59299">MTDVVLMFEVHQPYRLRRDIHYRLLEKALAGRVEPGDVEEALFDNELNRLVVERASERCYIPATRIILENVKRYAGGSRGFKASFSVSGVFLEQAQRWKPEVVDLFRELAGTGMIEFVEQTYYHSMAAFLPYFGFDELREQVVEHRKLVEELIGYRPTSIENTEFTYSNDVACFFDSMGYRVVLTEGVERVLGWRSPNYVYKAYGCDIRVLTRNYRLSDDIGFRFSDKTWDQYPLTADKYASWIASTPGDLIFIAVDYETFGEHHWPESGIHEFLKWMPGEVLKYGHLNFSTPSEVVERHPVRDVLDVPSWSPISWADERDLSAWLGNEMQREAFNALASIRPFIKAVDKPWLTRLWKLLTISDHLYYMATKFGSIGEVHSYFSPYKNASIAHGLFMEALGAVAEMVRREVEADRRSTLRKLILPEAKAFRFTMPNGEYTGLSAHSLVEFTELLEKAPPESLLYHLNRGDISAWLRGVLGLEDVAREIDELRKTPMAYSEVVAALRRVLKGLVE</sequence>
<organism evidence="4 5">
    <name type="scientific">Desulfurococcus mucosus (strain ATCC 35584 / DSM 2162 / JCM 9187 / O7/1)</name>
    <dbReference type="NCBI Taxonomy" id="765177"/>
    <lineage>
        <taxon>Archaea</taxon>
        <taxon>Thermoproteota</taxon>
        <taxon>Thermoprotei</taxon>
        <taxon>Desulfurococcales</taxon>
        <taxon>Desulfurococcaceae</taxon>
        <taxon>Desulfurococcus</taxon>
    </lineage>
</organism>
<evidence type="ECO:0000256" key="1">
    <source>
        <dbReference type="ARBA" id="ARBA00006821"/>
    </source>
</evidence>
<evidence type="ECO:0000259" key="3">
    <source>
        <dbReference type="Pfam" id="PF03065"/>
    </source>
</evidence>
<dbReference type="KEGG" id="dmu:Desmu_0756"/>
<dbReference type="STRING" id="765177.Desmu_0756"/>
<accession>E8R985</accession>
<evidence type="ECO:0000313" key="4">
    <source>
        <dbReference type="EMBL" id="ADV65061.1"/>
    </source>
</evidence>
<dbReference type="EMBL" id="CP002363">
    <property type="protein sequence ID" value="ADV65061.1"/>
    <property type="molecule type" value="Genomic_DNA"/>
</dbReference>
<dbReference type="GO" id="GO:0005975">
    <property type="term" value="P:carbohydrate metabolic process"/>
    <property type="evidence" value="ECO:0007669"/>
    <property type="project" value="InterPro"/>
</dbReference>
<keyword evidence="4" id="KW-0326">Glycosidase</keyword>
<keyword evidence="2" id="KW-0119">Carbohydrate metabolism</keyword>
<dbReference type="GeneID" id="10153451"/>
<keyword evidence="4" id="KW-0378">Hydrolase</keyword>
<dbReference type="Gene3D" id="3.20.110.20">
    <property type="match status" value="1"/>
</dbReference>
<dbReference type="CDD" id="cd10795">
    <property type="entry name" value="GH57N_MJA1_like"/>
    <property type="match status" value="1"/>
</dbReference>
<dbReference type="EC" id="3.2.1.1" evidence="4"/>
<dbReference type="HOGENOM" id="CLU_033691_0_0_2"/>
<dbReference type="SUPFAM" id="SSF88713">
    <property type="entry name" value="Glycoside hydrolase/deacetylase"/>
    <property type="match status" value="1"/>
</dbReference>
<protein>
    <submittedName>
        <fullName evidence="4">Alpha-amylase</fullName>
        <ecNumber evidence="4">3.2.1.1</ecNumber>
    </submittedName>
</protein>
<dbReference type="PANTHER" id="PTHR36306:SF1">
    <property type="entry name" value="ALPHA-AMYLASE-RELATED"/>
    <property type="match status" value="1"/>
</dbReference>
<reference evidence="4 5" key="2">
    <citation type="journal article" date="2011" name="Stand. Genomic Sci.">
        <title>Complete genome sequence of Desulfurococcus mucosus type strain (O7/1).</title>
        <authorList>
            <person name="Wirth R."/>
            <person name="Chertkov O."/>
            <person name="Held B."/>
            <person name="Lapidus A."/>
            <person name="Nolan M."/>
            <person name="Lucas S."/>
            <person name="Hammon N."/>
            <person name="Deshpande S."/>
            <person name="Cheng J.F."/>
            <person name="Tapia R."/>
            <person name="Han C."/>
            <person name="Goodwin L."/>
            <person name="Pitluck S."/>
            <person name="Liolios K."/>
            <person name="Ioanna P."/>
            <person name="Ivanova N."/>
            <person name="Mavromatis K."/>
            <person name="Mikhailova N."/>
            <person name="Pati A."/>
            <person name="Chen A."/>
            <person name="Palaniappan K."/>
            <person name="Land M."/>
            <person name="Hauser L."/>
            <person name="Chang Y.J."/>
            <person name="Jeffries C.D."/>
            <person name="Bilek Y."/>
            <person name="Hader T."/>
            <person name="Rohde M."/>
            <person name="Spring S."/>
            <person name="Sikorski J."/>
            <person name="Goker M."/>
            <person name="Woyke T."/>
            <person name="Bristow J."/>
            <person name="Eisen J.A."/>
            <person name="Markowitz V."/>
            <person name="Hugenholtz P."/>
            <person name="Kyrpides N.C."/>
            <person name="Klenk H.P."/>
        </authorList>
    </citation>
    <scope>NUCLEOTIDE SEQUENCE [LARGE SCALE GENOMIC DNA]</scope>
    <source>
        <strain evidence="5">ATCC 35584 / DSM 2162 / JCM 9187 / O7/1</strain>
    </source>
</reference>
<evidence type="ECO:0000313" key="5">
    <source>
        <dbReference type="Proteomes" id="UP000001068"/>
    </source>
</evidence>
<proteinExistence type="inferred from homology"/>
<dbReference type="InterPro" id="IPR011330">
    <property type="entry name" value="Glyco_hydro/deAcase_b/a-brl"/>
</dbReference>
<gene>
    <name evidence="4" type="ordered locus">Desmu_0756</name>
</gene>
<dbReference type="Proteomes" id="UP000001068">
    <property type="component" value="Chromosome"/>
</dbReference>
<dbReference type="PANTHER" id="PTHR36306">
    <property type="entry name" value="ALPHA-AMYLASE-RELATED-RELATED"/>
    <property type="match status" value="1"/>
</dbReference>
<dbReference type="AlphaFoldDB" id="E8R985"/>
<dbReference type="Pfam" id="PF03065">
    <property type="entry name" value="Glyco_hydro_57"/>
    <property type="match status" value="1"/>
</dbReference>
<keyword evidence="5" id="KW-1185">Reference proteome</keyword>
<dbReference type="InterPro" id="IPR052046">
    <property type="entry name" value="GH57_Enzymes"/>
</dbReference>
<dbReference type="InterPro" id="IPR004300">
    <property type="entry name" value="Glyco_hydro_57_N"/>
</dbReference>